<reference evidence="2" key="1">
    <citation type="submission" date="2022-12" db="EMBL/GenBank/DDBJ databases">
        <title>Draft genome assemblies for two species of Escallonia (Escalloniales).</title>
        <authorList>
            <person name="Chanderbali A."/>
            <person name="Dervinis C."/>
            <person name="Anghel I."/>
            <person name="Soltis D."/>
            <person name="Soltis P."/>
            <person name="Zapata F."/>
        </authorList>
    </citation>
    <scope>NUCLEOTIDE SEQUENCE</scope>
    <source>
        <strain evidence="2">UCBG64.0493</strain>
        <tissue evidence="2">Leaf</tissue>
    </source>
</reference>
<protein>
    <submittedName>
        <fullName evidence="2">Uncharacterized protein</fullName>
    </submittedName>
</protein>
<dbReference type="AlphaFoldDB" id="A0AA88V461"/>
<dbReference type="EMBL" id="JAVXUP010002752">
    <property type="protein sequence ID" value="KAK3001602.1"/>
    <property type="molecule type" value="Genomic_DNA"/>
</dbReference>
<evidence type="ECO:0000313" key="3">
    <source>
        <dbReference type="Proteomes" id="UP001188597"/>
    </source>
</evidence>
<accession>A0AA88V461</accession>
<proteinExistence type="predicted"/>
<gene>
    <name evidence="2" type="ORF">RJ639_021149</name>
</gene>
<organism evidence="2 3">
    <name type="scientific">Escallonia herrerae</name>
    <dbReference type="NCBI Taxonomy" id="1293975"/>
    <lineage>
        <taxon>Eukaryota</taxon>
        <taxon>Viridiplantae</taxon>
        <taxon>Streptophyta</taxon>
        <taxon>Embryophyta</taxon>
        <taxon>Tracheophyta</taxon>
        <taxon>Spermatophyta</taxon>
        <taxon>Magnoliopsida</taxon>
        <taxon>eudicotyledons</taxon>
        <taxon>Gunneridae</taxon>
        <taxon>Pentapetalae</taxon>
        <taxon>asterids</taxon>
        <taxon>campanulids</taxon>
        <taxon>Escalloniales</taxon>
        <taxon>Escalloniaceae</taxon>
        <taxon>Escallonia</taxon>
    </lineage>
</organism>
<name>A0AA88V461_9ASTE</name>
<dbReference type="PANTHER" id="PTHR21234">
    <property type="entry name" value="PURINE NUCLEOSIDE PHOSPHORYLASE"/>
    <property type="match status" value="1"/>
</dbReference>
<sequence>MFLFVELPKSQGHKVCNVWLLECATKACNKLKEKDLSETDLEHIEKLKGIKPLESRYPLSNAQLRKCGIIFSHEPQDYDKEEEEGENDHGYGVGADWRGEADCCGQSTGRREEESYDREQLSQAEKKVKDLSKKVERLELANTGLTAKNVELSAQVHHLEAEKSTVTLQAVQQFKRSKAFIDQRYRDSKRALVHSYNECKSDVFKDHPNLDMSIHEHKFAREIAAETKRQTEEAEWRKAASSWTLTSPSVSRSLIGDVTIPQYWAHTGLWNWQRYGEEPNDELALESNGDYTRKIGYLRFSQYNNDTENRKPSDNLLNSVWYQPEEIFPVDGQPEIRQHAFLVPVTKQYFSVAQKLEGMELERCVNSSCLPRKPKVTRALSDLASGGSAVSNEADVFGSLAAQNAVAVLLRFITLLH</sequence>
<evidence type="ECO:0000256" key="1">
    <source>
        <dbReference type="SAM" id="Coils"/>
    </source>
</evidence>
<keyword evidence="1" id="KW-0175">Coiled coil</keyword>
<feature type="coiled-coil region" evidence="1">
    <location>
        <begin position="121"/>
        <end position="155"/>
    </location>
</feature>
<dbReference type="PANTHER" id="PTHR21234:SF42">
    <property type="entry name" value="PHOSPHORYLASE SUPERFAMILY PROTEIN"/>
    <property type="match status" value="1"/>
</dbReference>
<comment type="caution">
    <text evidence="2">The sequence shown here is derived from an EMBL/GenBank/DDBJ whole genome shotgun (WGS) entry which is preliminary data.</text>
</comment>
<keyword evidence="3" id="KW-1185">Reference proteome</keyword>
<evidence type="ECO:0000313" key="2">
    <source>
        <dbReference type="EMBL" id="KAK3001602.1"/>
    </source>
</evidence>
<dbReference type="Proteomes" id="UP001188597">
    <property type="component" value="Unassembled WGS sequence"/>
</dbReference>